<evidence type="ECO:0000313" key="2">
    <source>
        <dbReference type="EMBL" id="MCS0597101.1"/>
    </source>
</evidence>
<dbReference type="RefSeq" id="WP_258828124.1">
    <property type="nucleotide sequence ID" value="NZ_JANUHA010000007.1"/>
</dbReference>
<reference evidence="2 3" key="1">
    <citation type="submission" date="2022-08" db="EMBL/GenBank/DDBJ databases">
        <title>Reclassification of Massilia species as members of the genera Telluria, Duganella, Pseudoduganella, Mokoshia gen. nov. and Zemynaea gen. nov. using orthogonal and non-orthogonal genome-based approaches.</title>
        <authorList>
            <person name="Bowman J.P."/>
        </authorList>
    </citation>
    <scope>NUCLEOTIDE SEQUENCE [LARGE SCALE GENOMIC DNA]</scope>
    <source>
        <strain evidence="2 3">JCM 31661</strain>
    </source>
</reference>
<evidence type="ECO:0000313" key="3">
    <source>
        <dbReference type="Proteomes" id="UP001206572"/>
    </source>
</evidence>
<protein>
    <recommendedName>
        <fullName evidence="4">Peptidase M4 domain-containing protein</fullName>
    </recommendedName>
</protein>
<name>A0ABT2ALK5_9BURK</name>
<feature type="region of interest" description="Disordered" evidence="1">
    <location>
        <begin position="1"/>
        <end position="75"/>
    </location>
</feature>
<evidence type="ECO:0000256" key="1">
    <source>
        <dbReference type="SAM" id="MobiDB-lite"/>
    </source>
</evidence>
<evidence type="ECO:0008006" key="4">
    <source>
        <dbReference type="Google" id="ProtNLM"/>
    </source>
</evidence>
<gene>
    <name evidence="2" type="ORF">NX780_12165</name>
</gene>
<dbReference type="CDD" id="cd09598">
    <property type="entry name" value="M4_like"/>
    <property type="match status" value="1"/>
</dbReference>
<dbReference type="EMBL" id="JANUHA010000007">
    <property type="protein sequence ID" value="MCS0597101.1"/>
    <property type="molecule type" value="Genomic_DNA"/>
</dbReference>
<dbReference type="Proteomes" id="UP001206572">
    <property type="component" value="Unassembled WGS sequence"/>
</dbReference>
<dbReference type="SUPFAM" id="SSF55486">
    <property type="entry name" value="Metalloproteases ('zincins'), catalytic domain"/>
    <property type="match status" value="1"/>
</dbReference>
<proteinExistence type="predicted"/>
<keyword evidence="3" id="KW-1185">Reference proteome</keyword>
<sequence>MEPGPLLPDALATPDRDQPPARPIPTPSAPYMQQHRAARLLEQPLLPDTGPQPASSTAANSEAGTGGDDAAAEPPALPQAFGARVLMWKQDPTVGEIGTRRAWLPGPVLAGPRDARIAPGAPGIDPVEPNAFGDFVTRPDTPQFDAVHTFAVVRQTLTMYQRALLAAGLDMPLPWQWNTSMDTRPLMLFPHGLPNVMNAFYSRTQGCLKFGDFVPSLEPAGAGATEPERVYTCRSFDIVAHETAHAVLDGLKPQWLLADAPPQTGGLHEAFGDLTAIFLALSQLDLCEAVIAQTRAQLHDKSFLSDVAEQFGLALGSTVGLRNADNDLTLSQAGTQVHAISQVFTGAVYDVLADMFAYERNPVLDDCAAVLHRVAAYLRGLLLRALIAAPDSAASYADVVNEMLRLVVEDGKPAAYAGFIHNQFARRDVVEAPGQASAATAVPGVDKLAPKVCDKAGARQDRRACCGTMNLPEYYRMDRALDAEARALALWCGANGRLAECVAPPVALAPEQP</sequence>
<organism evidence="2 3">
    <name type="scientific">Massilia agri</name>
    <dbReference type="NCBI Taxonomy" id="1886785"/>
    <lineage>
        <taxon>Bacteria</taxon>
        <taxon>Pseudomonadati</taxon>
        <taxon>Pseudomonadota</taxon>
        <taxon>Betaproteobacteria</taxon>
        <taxon>Burkholderiales</taxon>
        <taxon>Oxalobacteraceae</taxon>
        <taxon>Telluria group</taxon>
        <taxon>Massilia</taxon>
    </lineage>
</organism>
<accession>A0ABT2ALK5</accession>
<comment type="caution">
    <text evidence="2">The sequence shown here is derived from an EMBL/GenBank/DDBJ whole genome shotgun (WGS) entry which is preliminary data.</text>
</comment>